<sequence>GPHDLQRGLFARGTQAQTRQTLLAEEEGGDAHVRLCRLRENVHKKLPPEGTSPHTHRYATLVFLFVAVRDRSAEHSGYSVMSKHVAVLSHHNGGQVGGGWSRGIVWQVQ</sequence>
<name>A0A1A8FNF9_9TELE</name>
<reference evidence="1" key="1">
    <citation type="submission" date="2016-05" db="EMBL/GenBank/DDBJ databases">
        <authorList>
            <person name="Lavstsen T."/>
            <person name="Jespersen J.S."/>
        </authorList>
    </citation>
    <scope>NUCLEOTIDE SEQUENCE</scope>
    <source>
        <tissue evidence="1">Brain</tissue>
    </source>
</reference>
<reference evidence="1" key="2">
    <citation type="submission" date="2016-06" db="EMBL/GenBank/DDBJ databases">
        <title>The genome of a short-lived fish provides insights into sex chromosome evolution and the genetic control of aging.</title>
        <authorList>
            <person name="Reichwald K."/>
            <person name="Felder M."/>
            <person name="Petzold A."/>
            <person name="Koch P."/>
            <person name="Groth M."/>
            <person name="Platzer M."/>
        </authorList>
    </citation>
    <scope>NUCLEOTIDE SEQUENCE</scope>
    <source>
        <tissue evidence="1">Brain</tissue>
    </source>
</reference>
<evidence type="ECO:0000313" key="1">
    <source>
        <dbReference type="EMBL" id="SBQ60547.1"/>
    </source>
</evidence>
<proteinExistence type="predicted"/>
<gene>
    <name evidence="1" type="primary">KLF4</name>
</gene>
<accession>A0A1A8FNF9</accession>
<feature type="non-terminal residue" evidence="1">
    <location>
        <position position="1"/>
    </location>
</feature>
<protein>
    <submittedName>
        <fullName evidence="1">Kruppel-like factor 4 (Gut)</fullName>
    </submittedName>
</protein>
<dbReference type="EMBL" id="HAEB01014020">
    <property type="protein sequence ID" value="SBQ60547.1"/>
    <property type="molecule type" value="Transcribed_RNA"/>
</dbReference>
<dbReference type="AlphaFoldDB" id="A0A1A8FNF9"/>
<organism evidence="1">
    <name type="scientific">Nothobranchius korthausae</name>
    <dbReference type="NCBI Taxonomy" id="1143690"/>
    <lineage>
        <taxon>Eukaryota</taxon>
        <taxon>Metazoa</taxon>
        <taxon>Chordata</taxon>
        <taxon>Craniata</taxon>
        <taxon>Vertebrata</taxon>
        <taxon>Euteleostomi</taxon>
        <taxon>Actinopterygii</taxon>
        <taxon>Neopterygii</taxon>
        <taxon>Teleostei</taxon>
        <taxon>Neoteleostei</taxon>
        <taxon>Acanthomorphata</taxon>
        <taxon>Ovalentaria</taxon>
        <taxon>Atherinomorphae</taxon>
        <taxon>Cyprinodontiformes</taxon>
        <taxon>Nothobranchiidae</taxon>
        <taxon>Nothobranchius</taxon>
    </lineage>
</organism>